<dbReference type="Proteomes" id="UP000827092">
    <property type="component" value="Unassembled WGS sequence"/>
</dbReference>
<proteinExistence type="predicted"/>
<evidence type="ECO:0000313" key="3">
    <source>
        <dbReference type="Proteomes" id="UP000827092"/>
    </source>
</evidence>
<sequence length="182" mass="19710">MHQLQQLHTFGIRMPTHKDEHTHDDEIHDVHGTSNQSCIPLLRSLSGAQPSSTAGDGIESIPSPRSSLQDGPAAAPRGPPPPTAVRRQAVFIITFKPLNGEKIPYAFPHLSESKSVDPFLTCSLQASRRRFSLCRARAAVGPSVRPPAATRLDPPRTGGGIRLAWAKRLSHVCLESPAVEIL</sequence>
<comment type="caution">
    <text evidence="2">The sequence shown here is derived from an EMBL/GenBank/DDBJ whole genome shotgun (WGS) entry which is preliminary data.</text>
</comment>
<accession>A0AAV6VXA5</accession>
<organism evidence="2 3">
    <name type="scientific">Oedothorax gibbosus</name>
    <dbReference type="NCBI Taxonomy" id="931172"/>
    <lineage>
        <taxon>Eukaryota</taxon>
        <taxon>Metazoa</taxon>
        <taxon>Ecdysozoa</taxon>
        <taxon>Arthropoda</taxon>
        <taxon>Chelicerata</taxon>
        <taxon>Arachnida</taxon>
        <taxon>Araneae</taxon>
        <taxon>Araneomorphae</taxon>
        <taxon>Entelegynae</taxon>
        <taxon>Araneoidea</taxon>
        <taxon>Linyphiidae</taxon>
        <taxon>Erigoninae</taxon>
        <taxon>Oedothorax</taxon>
    </lineage>
</organism>
<gene>
    <name evidence="2" type="ORF">JTE90_016768</name>
</gene>
<feature type="region of interest" description="Disordered" evidence="1">
    <location>
        <begin position="1"/>
        <end position="33"/>
    </location>
</feature>
<evidence type="ECO:0000256" key="1">
    <source>
        <dbReference type="SAM" id="MobiDB-lite"/>
    </source>
</evidence>
<keyword evidence="3" id="KW-1185">Reference proteome</keyword>
<reference evidence="2 3" key="1">
    <citation type="journal article" date="2022" name="Nat. Ecol. Evol.">
        <title>A masculinizing supergene underlies an exaggerated male reproductive morph in a spider.</title>
        <authorList>
            <person name="Hendrickx F."/>
            <person name="De Corte Z."/>
            <person name="Sonet G."/>
            <person name="Van Belleghem S.M."/>
            <person name="Kostlbacher S."/>
            <person name="Vangestel C."/>
        </authorList>
    </citation>
    <scope>NUCLEOTIDE SEQUENCE [LARGE SCALE GENOMIC DNA]</scope>
    <source>
        <strain evidence="2">W744_W776</strain>
    </source>
</reference>
<name>A0AAV6VXA5_9ARAC</name>
<feature type="compositionally biased region" description="Basic and acidic residues" evidence="1">
    <location>
        <begin position="16"/>
        <end position="31"/>
    </location>
</feature>
<feature type="region of interest" description="Disordered" evidence="1">
    <location>
        <begin position="46"/>
        <end position="83"/>
    </location>
</feature>
<evidence type="ECO:0000313" key="2">
    <source>
        <dbReference type="EMBL" id="KAG8201285.1"/>
    </source>
</evidence>
<dbReference type="AlphaFoldDB" id="A0AAV6VXA5"/>
<protein>
    <submittedName>
        <fullName evidence="2">Uncharacterized protein</fullName>
    </submittedName>
</protein>
<dbReference type="EMBL" id="JAFNEN010000006">
    <property type="protein sequence ID" value="KAG8201285.1"/>
    <property type="molecule type" value="Genomic_DNA"/>
</dbReference>